<feature type="transmembrane region" description="Helical" evidence="1">
    <location>
        <begin position="116"/>
        <end position="134"/>
    </location>
</feature>
<accession>A0A1T5GQ69</accession>
<keyword evidence="3" id="KW-1185">Reference proteome</keyword>
<gene>
    <name evidence="2" type="ORF">SAMN05660477_03049</name>
</gene>
<reference evidence="2 3" key="1">
    <citation type="submission" date="2017-02" db="EMBL/GenBank/DDBJ databases">
        <authorList>
            <person name="Peterson S.W."/>
        </authorList>
    </citation>
    <scope>NUCLEOTIDE SEQUENCE [LARGE SCALE GENOMIC DNA]</scope>
    <source>
        <strain evidence="2 3">DSM 22323</strain>
    </source>
</reference>
<keyword evidence="1" id="KW-1133">Transmembrane helix</keyword>
<sequence>MDKKKQKEINAKIAEINSKLKRDLKQKAPLEKGAILQIVLFIIWGVVNIYLFNTRFWEENNFFNFWVVFFLLLMNIPLFIIKDEQTSKAKIAAFVFFVAISSLLGFGIAIGYNQAMLFSIAAWLPNYLLVLLRGRKEDIDNLKGNTGCFMVFWIAILLGSVAISMSGNGDFLGKNKNYGYLINTIYCGFSAIAVYYANRYRNVKNDYN</sequence>
<feature type="transmembrane region" description="Helical" evidence="1">
    <location>
        <begin position="178"/>
        <end position="197"/>
    </location>
</feature>
<feature type="transmembrane region" description="Helical" evidence="1">
    <location>
        <begin position="63"/>
        <end position="81"/>
    </location>
</feature>
<evidence type="ECO:0000313" key="2">
    <source>
        <dbReference type="EMBL" id="SKC10553.1"/>
    </source>
</evidence>
<keyword evidence="1" id="KW-0812">Transmembrane</keyword>
<dbReference type="RefSeq" id="WP_079668262.1">
    <property type="nucleotide sequence ID" value="NZ_FUYZ01000015.1"/>
</dbReference>
<name>A0A1T5GQ69_9FLAO</name>
<dbReference type="EMBL" id="FUYZ01000015">
    <property type="protein sequence ID" value="SKC10553.1"/>
    <property type="molecule type" value="Genomic_DNA"/>
</dbReference>
<keyword evidence="1" id="KW-0472">Membrane</keyword>
<dbReference type="Proteomes" id="UP000191112">
    <property type="component" value="Unassembled WGS sequence"/>
</dbReference>
<organism evidence="2 3">
    <name type="scientific">Soonwooa buanensis</name>
    <dbReference type="NCBI Taxonomy" id="619805"/>
    <lineage>
        <taxon>Bacteria</taxon>
        <taxon>Pseudomonadati</taxon>
        <taxon>Bacteroidota</taxon>
        <taxon>Flavobacteriia</taxon>
        <taxon>Flavobacteriales</taxon>
        <taxon>Weeksellaceae</taxon>
        <taxon>Chryseobacterium group</taxon>
        <taxon>Soonwooa</taxon>
    </lineage>
</organism>
<feature type="transmembrane region" description="Helical" evidence="1">
    <location>
        <begin position="146"/>
        <end position="166"/>
    </location>
</feature>
<feature type="transmembrane region" description="Helical" evidence="1">
    <location>
        <begin position="93"/>
        <end position="110"/>
    </location>
</feature>
<proteinExistence type="predicted"/>
<evidence type="ECO:0000313" key="3">
    <source>
        <dbReference type="Proteomes" id="UP000191112"/>
    </source>
</evidence>
<evidence type="ECO:0000256" key="1">
    <source>
        <dbReference type="SAM" id="Phobius"/>
    </source>
</evidence>
<dbReference type="STRING" id="619805.SAMN05660477_03049"/>
<dbReference type="OrthoDB" id="1261896at2"/>
<protein>
    <submittedName>
        <fullName evidence="2">Uncharacterized protein</fullName>
    </submittedName>
</protein>
<dbReference type="AlphaFoldDB" id="A0A1T5GQ69"/>
<feature type="transmembrane region" description="Helical" evidence="1">
    <location>
        <begin position="34"/>
        <end position="51"/>
    </location>
</feature>